<proteinExistence type="predicted"/>
<dbReference type="HOGENOM" id="CLU_2681228_0_0_9"/>
<dbReference type="RefSeq" id="WP_015394111.1">
    <property type="nucleotide sequence ID" value="NC_020291.1"/>
</dbReference>
<dbReference type="OrthoDB" id="11970at2"/>
<reference evidence="1 2" key="1">
    <citation type="submission" date="2013-02" db="EMBL/GenBank/DDBJ databases">
        <title>Genome sequence of Clostridium saccharoperbutylacetonicum N1-4(HMT).</title>
        <authorList>
            <person name="Poehlein A."/>
            <person name="Daniel R."/>
        </authorList>
    </citation>
    <scope>NUCLEOTIDE SEQUENCE [LARGE SCALE GENOMIC DNA]</scope>
    <source>
        <strain evidence="2">N1-4(HMT)</strain>
    </source>
</reference>
<protein>
    <submittedName>
        <fullName evidence="1">Uncharacterized protein</fullName>
    </submittedName>
</protein>
<dbReference type="EMBL" id="CP004121">
    <property type="protein sequence ID" value="AGF57800.1"/>
    <property type="molecule type" value="Genomic_DNA"/>
</dbReference>
<accession>M1LX45</accession>
<dbReference type="KEGG" id="csr:Cspa_c40430"/>
<organism evidence="1 2">
    <name type="scientific">Clostridium saccharoperbutylacetonicum N1-4(HMT)</name>
    <dbReference type="NCBI Taxonomy" id="931276"/>
    <lineage>
        <taxon>Bacteria</taxon>
        <taxon>Bacillati</taxon>
        <taxon>Bacillota</taxon>
        <taxon>Clostridia</taxon>
        <taxon>Eubacteriales</taxon>
        <taxon>Clostridiaceae</taxon>
        <taxon>Clostridium</taxon>
    </lineage>
</organism>
<keyword evidence="2" id="KW-1185">Reference proteome</keyword>
<dbReference type="eggNOG" id="COG1700">
    <property type="taxonomic scope" value="Bacteria"/>
</dbReference>
<dbReference type="AlphaFoldDB" id="M1LX45"/>
<gene>
    <name evidence="1" type="ORF">Cspa_c40430</name>
</gene>
<dbReference type="PATRIC" id="fig|931276.5.peg.4078"/>
<evidence type="ECO:0000313" key="2">
    <source>
        <dbReference type="Proteomes" id="UP000011728"/>
    </source>
</evidence>
<name>M1LX45_9CLOT</name>
<dbReference type="Proteomes" id="UP000011728">
    <property type="component" value="Chromosome"/>
</dbReference>
<evidence type="ECO:0000313" key="1">
    <source>
        <dbReference type="EMBL" id="AGF57800.1"/>
    </source>
</evidence>
<sequence length="74" mass="9113">MNIEYVAFYQSQKVFREDSGIRYYGKIKEIKRYKRSECKEIPCEKGSEEEKYLRIDFEWIKEIPKIEPIQYGHK</sequence>